<reference evidence="6" key="2">
    <citation type="submission" date="2025-04" db="UniProtKB">
        <authorList>
            <consortium name="RefSeq"/>
        </authorList>
    </citation>
    <scope>IDENTIFICATION</scope>
</reference>
<dbReference type="PANTHER" id="PTHR47059:SF1">
    <property type="entry name" value="TETRATRICOPEPTIDE REPEAT PROTEIN 32"/>
    <property type="match status" value="1"/>
</dbReference>
<dbReference type="SMART" id="SM00028">
    <property type="entry name" value="TPR"/>
    <property type="match status" value="2"/>
</dbReference>
<dbReference type="AlphaFoldDB" id="A0A3B4H430"/>
<name>A0A3B4H430_9CICH</name>
<dbReference type="GeneID" id="102198885"/>
<reference evidence="4" key="1">
    <citation type="submission" date="2023-09" db="UniProtKB">
        <authorList>
            <consortium name="Ensembl"/>
        </authorList>
    </citation>
    <scope>IDENTIFICATION</scope>
</reference>
<sequence length="136" mass="15897">MEENNSQILENAHAEFKRENFKMAEELYTKFISSCLQSRECEASSLATAYNNRGQIKYLRVDFREAVDDYTSATQADSQFEVPFYNRGLIHYRLGFFDDAKSDFQQALKLNPDFEDAKVSLQQTLLDQEHKINRGY</sequence>
<dbReference type="InterPro" id="IPR011990">
    <property type="entry name" value="TPR-like_helical_dom_sf"/>
</dbReference>
<dbReference type="Proteomes" id="UP000695023">
    <property type="component" value="Unplaced"/>
</dbReference>
<dbReference type="CTD" id="130502"/>
<dbReference type="GeneTree" id="ENSGT00390000011905"/>
<dbReference type="Gene3D" id="1.25.40.10">
    <property type="entry name" value="Tetratricopeptide repeat domain"/>
    <property type="match status" value="1"/>
</dbReference>
<evidence type="ECO:0000256" key="3">
    <source>
        <dbReference type="PROSITE-ProRule" id="PRU00339"/>
    </source>
</evidence>
<proteinExistence type="predicted"/>
<dbReference type="SUPFAM" id="SSF48452">
    <property type="entry name" value="TPR-like"/>
    <property type="match status" value="1"/>
</dbReference>
<evidence type="ECO:0000313" key="5">
    <source>
        <dbReference type="Proteomes" id="UP000695023"/>
    </source>
</evidence>
<dbReference type="PROSITE" id="PS50005">
    <property type="entry name" value="TPR"/>
    <property type="match status" value="1"/>
</dbReference>
<evidence type="ECO:0000256" key="1">
    <source>
        <dbReference type="ARBA" id="ARBA00022737"/>
    </source>
</evidence>
<dbReference type="RefSeq" id="XP_005731115.1">
    <property type="nucleotide sequence ID" value="XM_005731058.1"/>
</dbReference>
<organism evidence="4">
    <name type="scientific">Pundamilia nyererei</name>
    <dbReference type="NCBI Taxonomy" id="303518"/>
    <lineage>
        <taxon>Eukaryota</taxon>
        <taxon>Metazoa</taxon>
        <taxon>Chordata</taxon>
        <taxon>Craniata</taxon>
        <taxon>Vertebrata</taxon>
        <taxon>Euteleostomi</taxon>
        <taxon>Actinopterygii</taxon>
        <taxon>Neopterygii</taxon>
        <taxon>Teleostei</taxon>
        <taxon>Neoteleostei</taxon>
        <taxon>Acanthomorphata</taxon>
        <taxon>Ovalentaria</taxon>
        <taxon>Cichlomorphae</taxon>
        <taxon>Cichliformes</taxon>
        <taxon>Cichlidae</taxon>
        <taxon>African cichlids</taxon>
        <taxon>Pseudocrenilabrinae</taxon>
        <taxon>Haplochromini</taxon>
        <taxon>Pundamilia</taxon>
    </lineage>
</organism>
<dbReference type="PANTHER" id="PTHR47059">
    <property type="entry name" value="TETRATRICOPEPTIDE REPEAT PROTEIN 32"/>
    <property type="match status" value="1"/>
</dbReference>
<evidence type="ECO:0000313" key="6">
    <source>
        <dbReference type="RefSeq" id="XP_005731115.1"/>
    </source>
</evidence>
<dbReference type="InterPro" id="IPR013105">
    <property type="entry name" value="TPR_2"/>
</dbReference>
<evidence type="ECO:0000313" key="4">
    <source>
        <dbReference type="Ensembl" id="ENSPNYP00000030487.1"/>
    </source>
</evidence>
<dbReference type="Pfam" id="PF07719">
    <property type="entry name" value="TPR_2"/>
    <property type="match status" value="1"/>
</dbReference>
<protein>
    <submittedName>
        <fullName evidence="4">Tetratricopeptide repeat domain 32</fullName>
    </submittedName>
    <submittedName>
        <fullName evidence="6">Tetratricopeptide repeat protein 32</fullName>
    </submittedName>
</protein>
<keyword evidence="1" id="KW-0677">Repeat</keyword>
<gene>
    <name evidence="6" type="primary">ttc32</name>
</gene>
<evidence type="ECO:0000256" key="2">
    <source>
        <dbReference type="ARBA" id="ARBA00022803"/>
    </source>
</evidence>
<keyword evidence="5" id="KW-1185">Reference proteome</keyword>
<accession>A0A3B4H430</accession>
<dbReference type="STRING" id="303518.ENSPNYP00000030487"/>
<dbReference type="OrthoDB" id="2017782at2759"/>
<dbReference type="InterPro" id="IPR019734">
    <property type="entry name" value="TPR_rpt"/>
</dbReference>
<dbReference type="Ensembl" id="ENSPNYT00000031230.1">
    <property type="protein sequence ID" value="ENSPNYP00000030487.1"/>
    <property type="gene ID" value="ENSPNYG00000022984.1"/>
</dbReference>
<keyword evidence="2 3" id="KW-0802">TPR repeat</keyword>
<feature type="repeat" description="TPR" evidence="3">
    <location>
        <begin position="81"/>
        <end position="114"/>
    </location>
</feature>